<protein>
    <submittedName>
        <fullName evidence="4">Putative xylanase</fullName>
    </submittedName>
</protein>
<dbReference type="Gene3D" id="3.40.50.1820">
    <property type="entry name" value="alpha/beta hydrolase"/>
    <property type="match status" value="1"/>
</dbReference>
<dbReference type="SUPFAM" id="SSF53474">
    <property type="entry name" value="alpha/beta-Hydrolases"/>
    <property type="match status" value="1"/>
</dbReference>
<feature type="signal peptide" evidence="2">
    <location>
        <begin position="1"/>
        <end position="18"/>
    </location>
</feature>
<dbReference type="InterPro" id="IPR050300">
    <property type="entry name" value="GDXG_lipolytic_enzyme"/>
</dbReference>
<dbReference type="PANTHER" id="PTHR48081">
    <property type="entry name" value="AB HYDROLASE SUPERFAMILY PROTEIN C4A8.06C"/>
    <property type="match status" value="1"/>
</dbReference>
<dbReference type="EMBL" id="JRVC01000014">
    <property type="protein sequence ID" value="KHS44960.1"/>
    <property type="molecule type" value="Genomic_DNA"/>
</dbReference>
<dbReference type="AlphaFoldDB" id="A0A0B9A6M2"/>
<evidence type="ECO:0000313" key="5">
    <source>
        <dbReference type="Proteomes" id="UP000031338"/>
    </source>
</evidence>
<reference evidence="4 5" key="1">
    <citation type="submission" date="2014-10" db="EMBL/GenBank/DDBJ databases">
        <title>Draft genome sequence of Novosphingobium subterraneum DSM 12447.</title>
        <authorList>
            <person name="Gan H.M."/>
            <person name="Gan H.Y."/>
            <person name="Savka M.A."/>
        </authorList>
    </citation>
    <scope>NUCLEOTIDE SEQUENCE [LARGE SCALE GENOMIC DNA]</scope>
    <source>
        <strain evidence="4 5">DSM 12447</strain>
    </source>
</reference>
<keyword evidence="1 4" id="KW-0378">Hydrolase</keyword>
<feature type="domain" description="Dienelactone hydrolase" evidence="3">
    <location>
        <begin position="157"/>
        <end position="278"/>
    </location>
</feature>
<keyword evidence="4" id="KW-0624">Polysaccharide degradation</keyword>
<dbReference type="STRING" id="48936.NJ75_02886"/>
<dbReference type="PANTHER" id="PTHR48081:SF6">
    <property type="entry name" value="PEPTIDASE S9 PROLYL OLIGOPEPTIDASE CATALYTIC DOMAIN-CONTAINING PROTEIN"/>
    <property type="match status" value="1"/>
</dbReference>
<comment type="caution">
    <text evidence="4">The sequence shown here is derived from an EMBL/GenBank/DDBJ whole genome shotgun (WGS) entry which is preliminary data.</text>
</comment>
<evidence type="ECO:0000256" key="1">
    <source>
        <dbReference type="ARBA" id="ARBA00022801"/>
    </source>
</evidence>
<sequence>MKRLSALILSLVAVPALAAPGDWVKGVLPVATPPAMASVDLPVTLPRANPAHEAWAQQTPDQRLVYNVSKPQLIVWPSSLPADAEAPAVLLVPGGGFQFLAMDNEGFDVARRLDSLGVRVFIVKYRTQPVPDSIDGFKEALGNLFQKGAPVDLTNRDYAVADTQAAIRLVRKNAARWHVNAAKVGILGFSAGAMTTLATTQANAADARPDFVGMIYGPTEKSEVPANAPPLFAAIAADDRFFIKQDFGLFHAWRQSGAKVEFHLYSAGGHGFASQPNGTTSDAWFDQYALWLKANGIVSR</sequence>
<dbReference type="Proteomes" id="UP000031338">
    <property type="component" value="Unassembled WGS sequence"/>
</dbReference>
<keyword evidence="4" id="KW-0119">Carbohydrate metabolism</keyword>
<organism evidence="4 5">
    <name type="scientific">Novosphingobium subterraneum</name>
    <dbReference type="NCBI Taxonomy" id="48936"/>
    <lineage>
        <taxon>Bacteria</taxon>
        <taxon>Pseudomonadati</taxon>
        <taxon>Pseudomonadota</taxon>
        <taxon>Alphaproteobacteria</taxon>
        <taxon>Sphingomonadales</taxon>
        <taxon>Sphingomonadaceae</taxon>
        <taxon>Novosphingobium</taxon>
    </lineage>
</organism>
<keyword evidence="4" id="KW-0858">Xylan degradation</keyword>
<dbReference type="GO" id="GO:0016798">
    <property type="term" value="F:hydrolase activity, acting on glycosyl bonds"/>
    <property type="evidence" value="ECO:0007669"/>
    <property type="project" value="UniProtKB-KW"/>
</dbReference>
<accession>A0A0B9A6M2</accession>
<dbReference type="PATRIC" id="fig|48936.3.peg.2899"/>
<evidence type="ECO:0000259" key="3">
    <source>
        <dbReference type="Pfam" id="PF01738"/>
    </source>
</evidence>
<evidence type="ECO:0000256" key="2">
    <source>
        <dbReference type="SAM" id="SignalP"/>
    </source>
</evidence>
<dbReference type="RefSeq" id="WP_211257944.1">
    <property type="nucleotide sequence ID" value="NZ_JRVC01000014.1"/>
</dbReference>
<dbReference type="InterPro" id="IPR029058">
    <property type="entry name" value="AB_hydrolase_fold"/>
</dbReference>
<name>A0A0B9A6M2_9SPHN</name>
<proteinExistence type="predicted"/>
<dbReference type="GO" id="GO:0045493">
    <property type="term" value="P:xylan catabolic process"/>
    <property type="evidence" value="ECO:0007669"/>
    <property type="project" value="UniProtKB-KW"/>
</dbReference>
<keyword evidence="2" id="KW-0732">Signal</keyword>
<keyword evidence="5" id="KW-1185">Reference proteome</keyword>
<keyword evidence="4" id="KW-0326">Glycosidase</keyword>
<gene>
    <name evidence="4" type="ORF">NJ75_02886</name>
</gene>
<feature type="chain" id="PRO_5002128197" evidence="2">
    <location>
        <begin position="19"/>
        <end position="300"/>
    </location>
</feature>
<evidence type="ECO:0000313" key="4">
    <source>
        <dbReference type="EMBL" id="KHS44960.1"/>
    </source>
</evidence>
<dbReference type="InterPro" id="IPR002925">
    <property type="entry name" value="Dienelactn_hydro"/>
</dbReference>
<dbReference type="Pfam" id="PF01738">
    <property type="entry name" value="DLH"/>
    <property type="match status" value="1"/>
</dbReference>